<protein>
    <submittedName>
        <fullName evidence="1">Uncharacterized protein</fullName>
    </submittedName>
</protein>
<dbReference type="RefSeq" id="WP_066532642.1">
    <property type="nucleotide sequence ID" value="NZ_DALZQJ010000067.1"/>
</dbReference>
<dbReference type="Proteomes" id="UP000220246">
    <property type="component" value="Unassembled WGS sequence"/>
</dbReference>
<evidence type="ECO:0000313" key="2">
    <source>
        <dbReference type="Proteomes" id="UP000220246"/>
    </source>
</evidence>
<comment type="caution">
    <text evidence="1">The sequence shown here is derived from an EMBL/GenBank/DDBJ whole genome shotgun (WGS) entry which is preliminary data.</text>
</comment>
<dbReference type="AlphaFoldDB" id="A0A2A7UWI9"/>
<accession>A0A2A7UWI9</accession>
<dbReference type="EMBL" id="PDEA01000001">
    <property type="protein sequence ID" value="PEH89652.1"/>
    <property type="molecule type" value="Genomic_DNA"/>
</dbReference>
<gene>
    <name evidence="1" type="ORF">CRM82_14545</name>
</gene>
<dbReference type="OrthoDB" id="8797058at2"/>
<organism evidence="1 2">
    <name type="scientific">Comamonas terrigena</name>
    <dbReference type="NCBI Taxonomy" id="32013"/>
    <lineage>
        <taxon>Bacteria</taxon>
        <taxon>Pseudomonadati</taxon>
        <taxon>Pseudomonadota</taxon>
        <taxon>Betaproteobacteria</taxon>
        <taxon>Burkholderiales</taxon>
        <taxon>Comamonadaceae</taxon>
        <taxon>Comamonas</taxon>
    </lineage>
</organism>
<sequence length="101" mass="11162">MDTAEAFFTVSLCDFDGLPEAARAKAEERYAKVLTRQLGGSDQVCETLHWVQQLEEDPPEEITEEVKTGFARWMKAVRAATEAGMQGLGEGEGCYFEVRGA</sequence>
<reference evidence="2" key="1">
    <citation type="submission" date="2017-09" db="EMBL/GenBank/DDBJ databases">
        <title>FDA dAtabase for Regulatory Grade micrObial Sequences (FDA-ARGOS): Supporting development and validation of Infectious Disease Dx tests.</title>
        <authorList>
            <person name="Minogue T."/>
            <person name="Wolcott M."/>
            <person name="Wasieloski L."/>
            <person name="Aguilar W."/>
            <person name="Moore D."/>
            <person name="Tallon L."/>
            <person name="Sadzewicz L."/>
            <person name="Ott S."/>
            <person name="Zhao X."/>
            <person name="Nagaraj S."/>
            <person name="Vavikolanu K."/>
            <person name="Aluvathingal J."/>
            <person name="Nadendla S."/>
            <person name="Sichtig H."/>
        </authorList>
    </citation>
    <scope>NUCLEOTIDE SEQUENCE [LARGE SCALE GENOMIC DNA]</scope>
    <source>
        <strain evidence="2">FDAARGOS_394</strain>
    </source>
</reference>
<evidence type="ECO:0000313" key="1">
    <source>
        <dbReference type="EMBL" id="PEH89652.1"/>
    </source>
</evidence>
<dbReference type="GeneID" id="80801841"/>
<keyword evidence="2" id="KW-1185">Reference proteome</keyword>
<proteinExistence type="predicted"/>
<dbReference type="STRING" id="1219032.GCA_001515545_00265"/>
<name>A0A2A7UWI9_COMTR</name>